<dbReference type="GO" id="GO:0006508">
    <property type="term" value="P:proteolysis"/>
    <property type="evidence" value="ECO:0007669"/>
    <property type="project" value="UniProtKB-KW"/>
</dbReference>
<dbReference type="InterPro" id="IPR009003">
    <property type="entry name" value="Peptidase_S1_PA"/>
</dbReference>
<keyword evidence="6" id="KW-0732">Signal</keyword>
<dbReference type="AlphaFoldDB" id="A0A7G3B183"/>
<dbReference type="InterPro" id="IPR043504">
    <property type="entry name" value="Peptidase_S1_PA_chymotrypsin"/>
</dbReference>
<feature type="signal peptide" evidence="6">
    <location>
        <begin position="1"/>
        <end position="18"/>
    </location>
</feature>
<name>A0A7G3B183_LUTLO</name>
<dbReference type="VEuPathDB" id="VectorBase:LLONM1_008935"/>
<proteinExistence type="inferred from homology"/>
<evidence type="ECO:0000256" key="1">
    <source>
        <dbReference type="ARBA" id="ARBA00022670"/>
    </source>
</evidence>
<dbReference type="Pfam" id="PF00089">
    <property type="entry name" value="Trypsin"/>
    <property type="match status" value="1"/>
</dbReference>
<dbReference type="PROSITE" id="PS50240">
    <property type="entry name" value="TRYPSIN_DOM"/>
    <property type="match status" value="1"/>
</dbReference>
<dbReference type="PRINTS" id="PR00722">
    <property type="entry name" value="CHYMOTRYPSIN"/>
</dbReference>
<dbReference type="InterPro" id="IPR001314">
    <property type="entry name" value="Peptidase_S1A"/>
</dbReference>
<evidence type="ECO:0000313" key="8">
    <source>
        <dbReference type="EMBL" id="MBC1178304.1"/>
    </source>
</evidence>
<evidence type="ECO:0000259" key="7">
    <source>
        <dbReference type="PROSITE" id="PS50240"/>
    </source>
</evidence>
<dbReference type="CDD" id="cd00190">
    <property type="entry name" value="Tryp_SPc"/>
    <property type="match status" value="1"/>
</dbReference>
<evidence type="ECO:0000256" key="6">
    <source>
        <dbReference type="SAM" id="SignalP"/>
    </source>
</evidence>
<dbReference type="PANTHER" id="PTHR24276">
    <property type="entry name" value="POLYSERASE-RELATED"/>
    <property type="match status" value="1"/>
</dbReference>
<dbReference type="GO" id="GO:0004252">
    <property type="term" value="F:serine-type endopeptidase activity"/>
    <property type="evidence" value="ECO:0007669"/>
    <property type="project" value="InterPro"/>
</dbReference>
<protein>
    <submittedName>
        <fullName evidence="8">Putative trypsin-like serine protease</fullName>
    </submittedName>
</protein>
<evidence type="ECO:0000256" key="2">
    <source>
        <dbReference type="ARBA" id="ARBA00022801"/>
    </source>
</evidence>
<keyword evidence="2" id="KW-0378">Hydrolase</keyword>
<feature type="chain" id="PRO_5028976727" evidence="6">
    <location>
        <begin position="19"/>
        <end position="264"/>
    </location>
</feature>
<sequence>MFRQICLIGLFCVVGVISRSLEVEVDVQKNVPSWVEDSQNFMIGGQAAFAGQFPHVASVRNTANVHVCGGFIINNRWVVSSALCTVNRTPDDTWIIVGALQLSNGGTNVFTSNIINHPDYINIGMMNDISLLQTRDSITFSNLVQPLELGSTFIGSGSQATFAAWGATASTGPLISILQWQPMMTIGNQECEWQMPSMPIFNNNICAITHVGRGMCRGNLGSAVFIGNNAIGTHSWSPGGCASGFPEVFSRISSHREWILSHAG</sequence>
<dbReference type="InterPro" id="IPR050430">
    <property type="entry name" value="Peptidase_S1"/>
</dbReference>
<keyword evidence="4" id="KW-1015">Disulfide bond</keyword>
<evidence type="ECO:0000256" key="5">
    <source>
        <dbReference type="ARBA" id="ARBA00024195"/>
    </source>
</evidence>
<organism evidence="8">
    <name type="scientific">Lutzomyia longipalpis</name>
    <name type="common">Sand fly</name>
    <dbReference type="NCBI Taxonomy" id="7200"/>
    <lineage>
        <taxon>Eukaryota</taxon>
        <taxon>Metazoa</taxon>
        <taxon>Ecdysozoa</taxon>
        <taxon>Arthropoda</taxon>
        <taxon>Hexapoda</taxon>
        <taxon>Insecta</taxon>
        <taxon>Pterygota</taxon>
        <taxon>Neoptera</taxon>
        <taxon>Endopterygota</taxon>
        <taxon>Diptera</taxon>
        <taxon>Nematocera</taxon>
        <taxon>Psychodoidea</taxon>
        <taxon>Psychodidae</taxon>
        <taxon>Lutzomyia</taxon>
        <taxon>Lutzomyia</taxon>
    </lineage>
</organism>
<evidence type="ECO:0000256" key="4">
    <source>
        <dbReference type="ARBA" id="ARBA00023157"/>
    </source>
</evidence>
<dbReference type="InterPro" id="IPR001254">
    <property type="entry name" value="Trypsin_dom"/>
</dbReference>
<accession>A0A7G3B183</accession>
<dbReference type="PANTHER" id="PTHR24276:SF98">
    <property type="entry name" value="FI18310P1-RELATED"/>
    <property type="match status" value="1"/>
</dbReference>
<feature type="domain" description="Peptidase S1" evidence="7">
    <location>
        <begin position="42"/>
        <end position="264"/>
    </location>
</feature>
<dbReference type="SMART" id="SM00020">
    <property type="entry name" value="Tryp_SPc"/>
    <property type="match status" value="1"/>
</dbReference>
<reference evidence="8" key="1">
    <citation type="journal article" date="2020" name="BMC">
        <title>Leishmania infection induces a limited differential gene expression in the sand fly midgut.</title>
        <authorList>
            <person name="Coutinho-Abreu I.V."/>
            <person name="Serafim T.D."/>
            <person name="Meneses C."/>
            <person name="Kamhawi S."/>
            <person name="Oliveira F."/>
            <person name="Valenzuela J.G."/>
        </authorList>
    </citation>
    <scope>NUCLEOTIDE SEQUENCE</scope>
    <source>
        <strain evidence="8">Jacobina</strain>
        <tissue evidence="8">Midgut</tissue>
    </source>
</reference>
<dbReference type="Gene3D" id="2.40.10.10">
    <property type="entry name" value="Trypsin-like serine proteases"/>
    <property type="match status" value="1"/>
</dbReference>
<keyword evidence="3" id="KW-0720">Serine protease</keyword>
<dbReference type="FunFam" id="2.40.10.10:FF:000068">
    <property type="entry name" value="transmembrane protease serine 2"/>
    <property type="match status" value="1"/>
</dbReference>
<dbReference type="SUPFAM" id="SSF50494">
    <property type="entry name" value="Trypsin-like serine proteases"/>
    <property type="match status" value="1"/>
</dbReference>
<keyword evidence="1 8" id="KW-0645">Protease</keyword>
<dbReference type="EMBL" id="GITU01009601">
    <property type="protein sequence ID" value="MBC1178304.1"/>
    <property type="molecule type" value="Transcribed_RNA"/>
</dbReference>
<evidence type="ECO:0000256" key="3">
    <source>
        <dbReference type="ARBA" id="ARBA00022825"/>
    </source>
</evidence>
<comment type="similarity">
    <text evidence="5">Belongs to the peptidase S1 family. CLIP subfamily.</text>
</comment>